<dbReference type="GO" id="GO:0046872">
    <property type="term" value="F:metal ion binding"/>
    <property type="evidence" value="ECO:0007669"/>
    <property type="project" value="UniProtKB-KW"/>
</dbReference>
<dbReference type="SUPFAM" id="SSF144052">
    <property type="entry name" value="Thermophilic metalloprotease-like"/>
    <property type="match status" value="1"/>
</dbReference>
<sequence length="409" mass="46235">MNFEDKLKNYAKVVIERGINVQKGMPLVINTSTQAMDFVRKLTELAYERGASEVIVRIHDDECDRMSAMMMSEEAIKHAPEWKLDMMLDFAERKAGFLSVIAPNPSLMKDVSPERLMLMRSVNANLMKPFQKYTMNDINPWCVVAVPSKAWADKVLPNVSEDKRISELWDLIFKIVRVDGSDPDKAWDDFENNIQEKAKYLNEMQFEKLHYTSKLGTDLTIEMPKNHLWIGGSSMSETGVRFTANIPTEEIFSAPKRDGVSGIVYATKPLSLSGKLAENFSLRFEHGKCVEVKAEKNQKLLEDLIATDENACMLGEVALVQNDSPISNSKKLFYSTLFDENASCHLAFGAAYPTCVQGGAAMSEEELLKNGINDSKIHVDFMIGDETTEIIGYKDNKEYKIFEKGNWAF</sequence>
<keyword evidence="7" id="KW-0479">Metal-binding</keyword>
<dbReference type="InterPro" id="IPR052170">
    <property type="entry name" value="M29_Exopeptidase"/>
</dbReference>
<evidence type="ECO:0000256" key="6">
    <source>
        <dbReference type="ARBA" id="ARBA00022670"/>
    </source>
</evidence>
<evidence type="ECO:0000256" key="2">
    <source>
        <dbReference type="ARBA" id="ARBA00001946"/>
    </source>
</evidence>
<evidence type="ECO:0000256" key="1">
    <source>
        <dbReference type="ARBA" id="ARBA00001941"/>
    </source>
</evidence>
<keyword evidence="11" id="KW-1185">Reference proteome</keyword>
<comment type="cofactor">
    <cofactor evidence="2">
        <name>Mg(2+)</name>
        <dbReference type="ChEBI" id="CHEBI:18420"/>
    </cofactor>
</comment>
<protein>
    <submittedName>
        <fullName evidence="10">Aminopeptidase</fullName>
    </submittedName>
</protein>
<dbReference type="InterPro" id="IPR035097">
    <property type="entry name" value="M29_N-terminal"/>
</dbReference>
<proteinExistence type="inferred from homology"/>
<keyword evidence="6" id="KW-0645">Protease</keyword>
<evidence type="ECO:0000256" key="9">
    <source>
        <dbReference type="ARBA" id="ARBA00023049"/>
    </source>
</evidence>
<accession>A0A9E7DJJ6</accession>
<organism evidence="10 11">
    <name type="scientific">Fenollaria massiliensis</name>
    <dbReference type="NCBI Taxonomy" id="938288"/>
    <lineage>
        <taxon>Bacteria</taxon>
        <taxon>Bacillati</taxon>
        <taxon>Bacillota</taxon>
        <taxon>Clostridia</taxon>
        <taxon>Eubacteriales</taxon>
        <taxon>Fenollaria</taxon>
    </lineage>
</organism>
<evidence type="ECO:0000313" key="10">
    <source>
        <dbReference type="EMBL" id="UQK59014.1"/>
    </source>
</evidence>
<dbReference type="Pfam" id="PF02073">
    <property type="entry name" value="Peptidase_M29"/>
    <property type="match status" value="1"/>
</dbReference>
<evidence type="ECO:0000256" key="4">
    <source>
        <dbReference type="ARBA" id="ARBA00008236"/>
    </source>
</evidence>
<gene>
    <name evidence="10" type="ORF">M1R53_07165</name>
</gene>
<dbReference type="KEGG" id="fms:M1R53_07165"/>
<comment type="cofactor">
    <cofactor evidence="3">
        <name>Zn(2+)</name>
        <dbReference type="ChEBI" id="CHEBI:29105"/>
    </cofactor>
</comment>
<dbReference type="PANTHER" id="PTHR34448">
    <property type="entry name" value="AMINOPEPTIDASE"/>
    <property type="match status" value="1"/>
</dbReference>
<evidence type="ECO:0000256" key="3">
    <source>
        <dbReference type="ARBA" id="ARBA00001947"/>
    </source>
</evidence>
<dbReference type="InterPro" id="IPR000787">
    <property type="entry name" value="Peptidase_M29"/>
</dbReference>
<evidence type="ECO:0000256" key="7">
    <source>
        <dbReference type="ARBA" id="ARBA00022723"/>
    </source>
</evidence>
<dbReference type="PRINTS" id="PR00919">
    <property type="entry name" value="THERMOPTASE"/>
</dbReference>
<dbReference type="EMBL" id="CP096649">
    <property type="protein sequence ID" value="UQK59014.1"/>
    <property type="molecule type" value="Genomic_DNA"/>
</dbReference>
<comment type="similarity">
    <text evidence="4">Belongs to the peptidase M29 family.</text>
</comment>
<name>A0A9E7DJJ6_9FIRM</name>
<keyword evidence="5 10" id="KW-0031">Aminopeptidase</keyword>
<dbReference type="GO" id="GO:0006508">
    <property type="term" value="P:proteolysis"/>
    <property type="evidence" value="ECO:0007669"/>
    <property type="project" value="UniProtKB-KW"/>
</dbReference>
<dbReference type="GO" id="GO:0008237">
    <property type="term" value="F:metallopeptidase activity"/>
    <property type="evidence" value="ECO:0007669"/>
    <property type="project" value="UniProtKB-KW"/>
</dbReference>
<dbReference type="Proteomes" id="UP000831151">
    <property type="component" value="Chromosome"/>
</dbReference>
<evidence type="ECO:0000256" key="5">
    <source>
        <dbReference type="ARBA" id="ARBA00022438"/>
    </source>
</evidence>
<dbReference type="PANTHER" id="PTHR34448:SF3">
    <property type="entry name" value="AMINOPEPTIDASE AMPS"/>
    <property type="match status" value="1"/>
</dbReference>
<comment type="cofactor">
    <cofactor evidence="1">
        <name>Co(2+)</name>
        <dbReference type="ChEBI" id="CHEBI:48828"/>
    </cofactor>
</comment>
<keyword evidence="9" id="KW-0482">Metalloprotease</keyword>
<dbReference type="AlphaFoldDB" id="A0A9E7DJJ6"/>
<dbReference type="Gene3D" id="3.40.1830.10">
    <property type="entry name" value="Thermophilic metalloprotease (M29)"/>
    <property type="match status" value="1"/>
</dbReference>
<keyword evidence="8" id="KW-0378">Hydrolase</keyword>
<dbReference type="GO" id="GO:0004177">
    <property type="term" value="F:aminopeptidase activity"/>
    <property type="evidence" value="ECO:0007669"/>
    <property type="project" value="UniProtKB-KW"/>
</dbReference>
<reference evidence="10" key="1">
    <citation type="submission" date="2022-04" db="EMBL/GenBank/DDBJ databases">
        <title>Complete genome sequences of Ezakiella coagulans and Fenollaria massiliensis.</title>
        <authorList>
            <person name="France M.T."/>
            <person name="Clifford J."/>
            <person name="Narina S."/>
            <person name="Rutt L."/>
            <person name="Ravel J."/>
        </authorList>
    </citation>
    <scope>NUCLEOTIDE SEQUENCE</scope>
    <source>
        <strain evidence="10">C0061C2</strain>
    </source>
</reference>
<evidence type="ECO:0000313" key="11">
    <source>
        <dbReference type="Proteomes" id="UP000831151"/>
    </source>
</evidence>
<dbReference type="RefSeq" id="WP_249242535.1">
    <property type="nucleotide sequence ID" value="NZ_CP096649.1"/>
</dbReference>
<evidence type="ECO:0000256" key="8">
    <source>
        <dbReference type="ARBA" id="ARBA00022801"/>
    </source>
</evidence>